<comment type="caution">
    <text evidence="2">The sequence shown here is derived from an EMBL/GenBank/DDBJ whole genome shotgun (WGS) entry which is preliminary data.</text>
</comment>
<evidence type="ECO:0000256" key="1">
    <source>
        <dbReference type="SAM" id="MobiDB-lite"/>
    </source>
</evidence>
<feature type="region of interest" description="Disordered" evidence="1">
    <location>
        <begin position="1"/>
        <end position="26"/>
    </location>
</feature>
<dbReference type="Proteomes" id="UP000886105">
    <property type="component" value="Unassembled WGS sequence"/>
</dbReference>
<dbReference type="AlphaFoldDB" id="A0A7C5SSH3"/>
<organism evidence="2">
    <name type="scientific">Oceanithermus profundus</name>
    <dbReference type="NCBI Taxonomy" id="187137"/>
    <lineage>
        <taxon>Bacteria</taxon>
        <taxon>Thermotogati</taxon>
        <taxon>Deinococcota</taxon>
        <taxon>Deinococci</taxon>
        <taxon>Thermales</taxon>
        <taxon>Thermaceae</taxon>
        <taxon>Oceanithermus</taxon>
    </lineage>
</organism>
<name>A0A7C5SSH3_9DEIN</name>
<feature type="compositionally biased region" description="Basic residues" evidence="1">
    <location>
        <begin position="1"/>
        <end position="10"/>
    </location>
</feature>
<gene>
    <name evidence="2" type="ORF">ENJ85_03330</name>
</gene>
<reference evidence="2" key="1">
    <citation type="journal article" date="2020" name="mSystems">
        <title>Genome- and Community-Level Interaction Insights into Carbon Utilization and Element Cycling Functions of Hydrothermarchaeota in Hydrothermal Sediment.</title>
        <authorList>
            <person name="Zhou Z."/>
            <person name="Liu Y."/>
            <person name="Xu W."/>
            <person name="Pan J."/>
            <person name="Luo Z.H."/>
            <person name="Li M."/>
        </authorList>
    </citation>
    <scope>NUCLEOTIDE SEQUENCE [LARGE SCALE GENOMIC DNA]</scope>
    <source>
        <strain evidence="2">HyVt-523</strain>
    </source>
</reference>
<dbReference type="EMBL" id="DRNZ01000209">
    <property type="protein sequence ID" value="HHO58184.1"/>
    <property type="molecule type" value="Genomic_DNA"/>
</dbReference>
<protein>
    <submittedName>
        <fullName evidence="2">Uncharacterized protein</fullName>
    </submittedName>
</protein>
<accession>A0A7C5SSH3</accession>
<sequence length="241" mass="26768">MPTWARKRRRVAGEENPTDRNYGDASRLRGAERQLFDRLYSAAMGAYDNPKFAEGCGWRGVRVQRGRDVGAWGSSEPLPPPGDTVVLGYLIEFAYVAPGPDGELALYRSLFKPGTEPELLWSRKNKMLVAFPQTRMPAMRNPLTPKQRALETEYRRWAQRAPRGSATIRVPRTDVALEGAADTVVYRSSKWTKVDGDPPGSQEYIHQFGEKVGVHTSPGEPPSAIMFRGGKLDVLPAGIVN</sequence>
<proteinExistence type="predicted"/>
<evidence type="ECO:0000313" key="2">
    <source>
        <dbReference type="EMBL" id="HHO58184.1"/>
    </source>
</evidence>
<feature type="compositionally biased region" description="Basic and acidic residues" evidence="1">
    <location>
        <begin position="11"/>
        <end position="26"/>
    </location>
</feature>